<feature type="domain" description="Penicillin-binding protein transpeptidase" evidence="15">
    <location>
        <begin position="266"/>
        <end position="604"/>
    </location>
</feature>
<evidence type="ECO:0000256" key="9">
    <source>
        <dbReference type="ARBA" id="ARBA00022960"/>
    </source>
</evidence>
<dbReference type="InterPro" id="IPR017790">
    <property type="entry name" value="Penicillin-binding_protein_2"/>
</dbReference>
<protein>
    <submittedName>
        <fullName evidence="17">Penicillin-binding protein 2</fullName>
        <ecNumber evidence="17">3.4.16.4</ecNumber>
    </submittedName>
</protein>
<reference evidence="18" key="1">
    <citation type="journal article" date="2019" name="Int. J. Syst. Evol. Microbiol.">
        <title>The Global Catalogue of Microorganisms (GCM) 10K type strain sequencing project: providing services to taxonomists for standard genome sequencing and annotation.</title>
        <authorList>
            <consortium name="The Broad Institute Genomics Platform"/>
            <consortium name="The Broad Institute Genome Sequencing Center for Infectious Disease"/>
            <person name="Wu L."/>
            <person name="Ma J."/>
        </authorList>
    </citation>
    <scope>NUCLEOTIDE SEQUENCE [LARGE SCALE GENOMIC DNA]</scope>
    <source>
        <strain evidence="18">CECT 8472</strain>
    </source>
</reference>
<dbReference type="EMBL" id="JBHSCW010000001">
    <property type="protein sequence ID" value="MFC4350166.1"/>
    <property type="molecule type" value="Genomic_DNA"/>
</dbReference>
<evidence type="ECO:0000256" key="14">
    <source>
        <dbReference type="SAM" id="Phobius"/>
    </source>
</evidence>
<evidence type="ECO:0000256" key="11">
    <source>
        <dbReference type="ARBA" id="ARBA00022989"/>
    </source>
</evidence>
<dbReference type="EC" id="3.4.16.4" evidence="17"/>
<evidence type="ECO:0000313" key="17">
    <source>
        <dbReference type="EMBL" id="MFC4350166.1"/>
    </source>
</evidence>
<dbReference type="InterPro" id="IPR001460">
    <property type="entry name" value="PCN-bd_Tpept"/>
</dbReference>
<feature type="transmembrane region" description="Helical" evidence="14">
    <location>
        <begin position="20"/>
        <end position="39"/>
    </location>
</feature>
<evidence type="ECO:0000256" key="10">
    <source>
        <dbReference type="ARBA" id="ARBA00022984"/>
    </source>
</evidence>
<keyword evidence="8 17" id="KW-0378">Hydrolase</keyword>
<evidence type="ECO:0000256" key="1">
    <source>
        <dbReference type="ARBA" id="ARBA00004167"/>
    </source>
</evidence>
<dbReference type="InterPro" id="IPR050515">
    <property type="entry name" value="Beta-lactam/transpept"/>
</dbReference>
<keyword evidence="5 17" id="KW-0121">Carboxypeptidase</keyword>
<feature type="domain" description="Penicillin-binding protein dimerisation" evidence="16">
    <location>
        <begin position="63"/>
        <end position="232"/>
    </location>
</feature>
<dbReference type="SUPFAM" id="SSF56519">
    <property type="entry name" value="Penicillin binding protein dimerisation domain"/>
    <property type="match status" value="1"/>
</dbReference>
<dbReference type="Gene3D" id="3.90.1310.10">
    <property type="entry name" value="Penicillin-binding protein 2a (Domain 2)"/>
    <property type="match status" value="1"/>
</dbReference>
<evidence type="ECO:0000256" key="3">
    <source>
        <dbReference type="ARBA" id="ARBA00022475"/>
    </source>
</evidence>
<evidence type="ECO:0000313" key="18">
    <source>
        <dbReference type="Proteomes" id="UP001595799"/>
    </source>
</evidence>
<keyword evidence="10" id="KW-0573">Peptidoglycan synthesis</keyword>
<dbReference type="Pfam" id="PF03717">
    <property type="entry name" value="PBP_dimer"/>
    <property type="match status" value="1"/>
</dbReference>
<dbReference type="Gene3D" id="3.30.1390.30">
    <property type="entry name" value="Penicillin-binding protein 2a, domain 3"/>
    <property type="match status" value="1"/>
</dbReference>
<organism evidence="17 18">
    <name type="scientific">Fodinicurvata halophila</name>
    <dbReference type="NCBI Taxonomy" id="1419723"/>
    <lineage>
        <taxon>Bacteria</taxon>
        <taxon>Pseudomonadati</taxon>
        <taxon>Pseudomonadota</taxon>
        <taxon>Alphaproteobacteria</taxon>
        <taxon>Rhodospirillales</taxon>
        <taxon>Rhodovibrionaceae</taxon>
        <taxon>Fodinicurvata</taxon>
    </lineage>
</organism>
<comment type="caution">
    <text evidence="17">The sequence shown here is derived from an EMBL/GenBank/DDBJ whole genome shotgun (WGS) entry which is preliminary data.</text>
</comment>
<dbReference type="PANTHER" id="PTHR30627">
    <property type="entry name" value="PEPTIDOGLYCAN D,D-TRANSPEPTIDASE"/>
    <property type="match status" value="1"/>
</dbReference>
<dbReference type="PANTHER" id="PTHR30627:SF2">
    <property type="entry name" value="PEPTIDOGLYCAN D,D-TRANSPEPTIDASE MRDA"/>
    <property type="match status" value="1"/>
</dbReference>
<name>A0ABV8UFW5_9PROT</name>
<evidence type="ECO:0000256" key="4">
    <source>
        <dbReference type="ARBA" id="ARBA00022519"/>
    </source>
</evidence>
<evidence type="ECO:0000256" key="12">
    <source>
        <dbReference type="ARBA" id="ARBA00023136"/>
    </source>
</evidence>
<sequence length="626" mass="69038">MSRARTEEQNRQKSFTRRALLLGGAKVGLLSVLGARLYYLQVIEAERYRMLAEDNRISMRLSAPRRGRIVDRDGVPLAVNRQNYQVHLVAEQARNVDETLNALARIIPLDNEDRARIKRELSGRRSFVPVRVKENLTWDQVSRIAVNSVELPGVVVEAGQSRHYPYGPTLAHIVGYVGAVSEQDLTGDPVLELPGFRIGKNGIEKVHDEALRGRAGNTQVEVNAVGRVMQQISRVEGEPGHEVELTLDMGLQNYVHQRLIGERSASAVVMDAVTGSVMALASVPSYDPSAFTRGLSSDEWRSLIEDPLAPLTNKAISGQYAPGSTFKMVVSLAAMENHIGPQEEVYCPGHMDLGNHRFHCWKRGGHGRMDMYNAIRQSCDVYYYEMSKRLGIDAIASMARRMGFGQTVGIDLPGERSGLVPTEDWKLANIGERWQGGETLIQAIGQGYMLATPLQLAVMTARLVNGGKAIRPHVTRRIEGVKNVTEQVREESPDLGLLPLQVRSVLDAMDAVCNTQRGTAYSARIHLPGWEMGGKTGTSQVRRISASERASGIVRNEDLPWRRRDHALFVGYAPVQDPRYVCSVVVEHGGGGGSVAAPIARDLLIETQRRDPMGIMPPSPLASLEE</sequence>
<evidence type="ECO:0000256" key="7">
    <source>
        <dbReference type="ARBA" id="ARBA00022692"/>
    </source>
</evidence>
<gene>
    <name evidence="17" type="primary">mrdA</name>
    <name evidence="17" type="ORF">ACFOW6_01280</name>
</gene>
<dbReference type="InterPro" id="IPR005311">
    <property type="entry name" value="PBP_dimer"/>
</dbReference>
<evidence type="ECO:0000256" key="8">
    <source>
        <dbReference type="ARBA" id="ARBA00022801"/>
    </source>
</evidence>
<accession>A0ABV8UFW5</accession>
<keyword evidence="4" id="KW-0997">Cell inner membrane</keyword>
<comment type="subcellular location">
    <subcellularLocation>
        <location evidence="2">Cell membrane</location>
    </subcellularLocation>
    <subcellularLocation>
        <location evidence="1">Membrane</location>
        <topology evidence="1">Single-pass membrane protein</topology>
    </subcellularLocation>
</comment>
<keyword evidence="6" id="KW-0645">Protease</keyword>
<keyword evidence="11 14" id="KW-1133">Transmembrane helix</keyword>
<dbReference type="GO" id="GO:0009002">
    <property type="term" value="F:serine-type D-Ala-D-Ala carboxypeptidase activity"/>
    <property type="evidence" value="ECO:0007669"/>
    <property type="project" value="UniProtKB-EC"/>
</dbReference>
<keyword evidence="7 14" id="KW-0812">Transmembrane</keyword>
<keyword evidence="3" id="KW-1003">Cell membrane</keyword>
<dbReference type="RefSeq" id="WP_382420345.1">
    <property type="nucleotide sequence ID" value="NZ_JBHSCW010000001.1"/>
</dbReference>
<dbReference type="NCBIfam" id="TIGR03423">
    <property type="entry name" value="pbp2_mrdA"/>
    <property type="match status" value="1"/>
</dbReference>
<dbReference type="SUPFAM" id="SSF56601">
    <property type="entry name" value="beta-lactamase/transpeptidase-like"/>
    <property type="match status" value="1"/>
</dbReference>
<evidence type="ECO:0000256" key="2">
    <source>
        <dbReference type="ARBA" id="ARBA00004236"/>
    </source>
</evidence>
<keyword evidence="13" id="KW-0961">Cell wall biogenesis/degradation</keyword>
<evidence type="ECO:0000256" key="6">
    <source>
        <dbReference type="ARBA" id="ARBA00022670"/>
    </source>
</evidence>
<evidence type="ECO:0000259" key="16">
    <source>
        <dbReference type="Pfam" id="PF03717"/>
    </source>
</evidence>
<keyword evidence="9" id="KW-0133">Cell shape</keyword>
<keyword evidence="12 14" id="KW-0472">Membrane</keyword>
<dbReference type="InterPro" id="IPR012338">
    <property type="entry name" value="Beta-lactam/transpept-like"/>
</dbReference>
<proteinExistence type="predicted"/>
<dbReference type="Pfam" id="PF00905">
    <property type="entry name" value="Transpeptidase"/>
    <property type="match status" value="1"/>
</dbReference>
<evidence type="ECO:0000259" key="15">
    <source>
        <dbReference type="Pfam" id="PF00905"/>
    </source>
</evidence>
<keyword evidence="18" id="KW-1185">Reference proteome</keyword>
<dbReference type="InterPro" id="IPR036138">
    <property type="entry name" value="PBP_dimer_sf"/>
</dbReference>
<dbReference type="Proteomes" id="UP001595799">
    <property type="component" value="Unassembled WGS sequence"/>
</dbReference>
<dbReference type="Gene3D" id="3.40.710.10">
    <property type="entry name" value="DD-peptidase/beta-lactamase superfamily"/>
    <property type="match status" value="1"/>
</dbReference>
<evidence type="ECO:0000256" key="5">
    <source>
        <dbReference type="ARBA" id="ARBA00022645"/>
    </source>
</evidence>
<evidence type="ECO:0000256" key="13">
    <source>
        <dbReference type="ARBA" id="ARBA00023316"/>
    </source>
</evidence>